<dbReference type="PANTHER" id="PTHR43335">
    <property type="entry name" value="ABC TRANSPORTER, ATP-BINDING PROTEIN"/>
    <property type="match status" value="1"/>
</dbReference>
<accession>A0A7X5SYP9</accession>
<evidence type="ECO:0000256" key="1">
    <source>
        <dbReference type="ARBA" id="ARBA00005417"/>
    </source>
</evidence>
<evidence type="ECO:0000313" key="6">
    <source>
        <dbReference type="EMBL" id="NFR62586.1"/>
    </source>
</evidence>
<keyword evidence="3" id="KW-0547">Nucleotide-binding</keyword>
<sequence length="242" mass="26914">MSNFIIETKNLTKSFESFNAVSNLNLQVKKGRIYGFLGPNGAGKSTTIRMLLGLIKPTNGEINIFGKSIKENRIKILKNTGSLVESPSYYANLTAYENLKISAKILNLKESYIDDVLETVKLTEWKNTQVKKFSLGMKQRLGIALALIGEPDLLILDEPTNGLDPEGIHEIRELIKELPKINGMSVLISSHILSEIQIMADDIGIINLGKLLFQGSLDELLLKFPDEKNLEDIFLKLIKGVA</sequence>
<dbReference type="PANTHER" id="PTHR43335:SF8">
    <property type="entry name" value="ABC TRANSPORTER, ATP-BINDING PROTEIN"/>
    <property type="match status" value="1"/>
</dbReference>
<dbReference type="InterPro" id="IPR003439">
    <property type="entry name" value="ABC_transporter-like_ATP-bd"/>
</dbReference>
<dbReference type="InterPro" id="IPR027417">
    <property type="entry name" value="P-loop_NTPase"/>
</dbReference>
<dbReference type="InterPro" id="IPR017871">
    <property type="entry name" value="ABC_transporter-like_CS"/>
</dbReference>
<keyword evidence="2" id="KW-0813">Transport</keyword>
<dbReference type="GO" id="GO:0005524">
    <property type="term" value="F:ATP binding"/>
    <property type="evidence" value="ECO:0007669"/>
    <property type="project" value="UniProtKB-KW"/>
</dbReference>
<gene>
    <name evidence="6" type="ORF">FDF70_14115</name>
</gene>
<evidence type="ECO:0000259" key="5">
    <source>
        <dbReference type="PROSITE" id="PS50893"/>
    </source>
</evidence>
<dbReference type="CDD" id="cd03268">
    <property type="entry name" value="ABC_BcrA_bacitracin_resist"/>
    <property type="match status" value="1"/>
</dbReference>
<protein>
    <submittedName>
        <fullName evidence="6">ABC transporter ATP-binding protein</fullName>
    </submittedName>
</protein>
<dbReference type="InterPro" id="IPR003593">
    <property type="entry name" value="AAA+_ATPase"/>
</dbReference>
<comment type="similarity">
    <text evidence="1">Belongs to the ABC transporter superfamily.</text>
</comment>
<evidence type="ECO:0000313" key="7">
    <source>
        <dbReference type="Proteomes" id="UP000486601"/>
    </source>
</evidence>
<dbReference type="Gene3D" id="3.40.50.300">
    <property type="entry name" value="P-loop containing nucleotide triphosphate hydrolases"/>
    <property type="match status" value="1"/>
</dbReference>
<evidence type="ECO:0000256" key="2">
    <source>
        <dbReference type="ARBA" id="ARBA00022448"/>
    </source>
</evidence>
<dbReference type="RefSeq" id="WP_040109549.1">
    <property type="nucleotide sequence ID" value="NZ_CP082943.1"/>
</dbReference>
<keyword evidence="4 6" id="KW-0067">ATP-binding</keyword>
<dbReference type="PROSITE" id="PS50893">
    <property type="entry name" value="ABC_TRANSPORTER_2"/>
    <property type="match status" value="1"/>
</dbReference>
<reference evidence="6 7" key="1">
    <citation type="submission" date="2019-04" db="EMBL/GenBank/DDBJ databases">
        <title>Genome sequencing of Clostridium botulinum Groups I-IV and Clostridium butyricum.</title>
        <authorList>
            <person name="Brunt J."/>
            <person name="Van Vliet A.H.M."/>
            <person name="Stringer S.C."/>
            <person name="Carter A.T."/>
            <person name="Peck M.W."/>
        </authorList>
    </citation>
    <scope>NUCLEOTIDE SEQUENCE [LARGE SCALE GENOMIC DNA]</scope>
    <source>
        <strain evidence="6 7">IFR 18/108</strain>
    </source>
</reference>
<evidence type="ECO:0000256" key="3">
    <source>
        <dbReference type="ARBA" id="ARBA00022741"/>
    </source>
</evidence>
<comment type="caution">
    <text evidence="6">The sequence shown here is derived from an EMBL/GenBank/DDBJ whole genome shotgun (WGS) entry which is preliminary data.</text>
</comment>
<dbReference type="PROSITE" id="PS00211">
    <property type="entry name" value="ABC_TRANSPORTER_1"/>
    <property type="match status" value="1"/>
</dbReference>
<dbReference type="GO" id="GO:0016887">
    <property type="term" value="F:ATP hydrolysis activity"/>
    <property type="evidence" value="ECO:0007669"/>
    <property type="project" value="InterPro"/>
</dbReference>
<dbReference type="Proteomes" id="UP000486601">
    <property type="component" value="Unassembled WGS sequence"/>
</dbReference>
<feature type="domain" description="ABC transporter" evidence="5">
    <location>
        <begin position="6"/>
        <end position="233"/>
    </location>
</feature>
<organism evidence="6 7">
    <name type="scientific">Clostridium sporogenes</name>
    <dbReference type="NCBI Taxonomy" id="1509"/>
    <lineage>
        <taxon>Bacteria</taxon>
        <taxon>Bacillati</taxon>
        <taxon>Bacillota</taxon>
        <taxon>Clostridia</taxon>
        <taxon>Eubacteriales</taxon>
        <taxon>Clostridiaceae</taxon>
        <taxon>Clostridium</taxon>
    </lineage>
</organism>
<dbReference type="Pfam" id="PF00005">
    <property type="entry name" value="ABC_tran"/>
    <property type="match status" value="1"/>
</dbReference>
<dbReference type="SMART" id="SM00382">
    <property type="entry name" value="AAA"/>
    <property type="match status" value="1"/>
</dbReference>
<dbReference type="SUPFAM" id="SSF52540">
    <property type="entry name" value="P-loop containing nucleoside triphosphate hydrolases"/>
    <property type="match status" value="1"/>
</dbReference>
<dbReference type="EMBL" id="SXCS01000008">
    <property type="protein sequence ID" value="NFR62586.1"/>
    <property type="molecule type" value="Genomic_DNA"/>
</dbReference>
<proteinExistence type="inferred from homology"/>
<dbReference type="AlphaFoldDB" id="A0A7X5SYP9"/>
<evidence type="ECO:0000256" key="4">
    <source>
        <dbReference type="ARBA" id="ARBA00022840"/>
    </source>
</evidence>
<name>A0A7X5SYP9_CLOSG</name>